<protein>
    <recommendedName>
        <fullName evidence="10">Major facilitator superfamily (MFS) profile domain-containing protein</fullName>
    </recommendedName>
</protein>
<evidence type="ECO:0008006" key="10">
    <source>
        <dbReference type="Google" id="ProtNLM"/>
    </source>
</evidence>
<accession>G4TV04</accession>
<keyword evidence="9" id="KW-1185">Reference proteome</keyword>
<evidence type="ECO:0000256" key="7">
    <source>
        <dbReference type="SAM" id="Phobius"/>
    </source>
</evidence>
<evidence type="ECO:0000313" key="8">
    <source>
        <dbReference type="EMBL" id="CCA75147.1"/>
    </source>
</evidence>
<evidence type="ECO:0000313" key="9">
    <source>
        <dbReference type="Proteomes" id="UP000007148"/>
    </source>
</evidence>
<keyword evidence="4 7" id="KW-1133">Transmembrane helix</keyword>
<dbReference type="EMBL" id="CAFZ01000404">
    <property type="protein sequence ID" value="CCA75147.1"/>
    <property type="molecule type" value="Genomic_DNA"/>
</dbReference>
<feature type="transmembrane region" description="Helical" evidence="7">
    <location>
        <begin position="333"/>
        <end position="356"/>
    </location>
</feature>
<feature type="region of interest" description="Disordered" evidence="6">
    <location>
        <begin position="510"/>
        <end position="551"/>
    </location>
</feature>
<comment type="caution">
    <text evidence="8">The sequence shown here is derived from an EMBL/GenBank/DDBJ whole genome shotgun (WGS) entry which is preliminary data.</text>
</comment>
<dbReference type="OMA" id="NSAWSQI"/>
<feature type="transmembrane region" description="Helical" evidence="7">
    <location>
        <begin position="81"/>
        <end position="103"/>
    </location>
</feature>
<feature type="transmembrane region" description="Helical" evidence="7">
    <location>
        <begin position="391"/>
        <end position="416"/>
    </location>
</feature>
<dbReference type="OrthoDB" id="5344169at2759"/>
<comment type="subcellular location">
    <subcellularLocation>
        <location evidence="1">Cell membrane</location>
        <topology evidence="1">Multi-pass membrane protein</topology>
    </subcellularLocation>
</comment>
<sequence length="551" mass="60567">MWDKKAMGYPRLDFLFQFPPTRFSSMFLTDYWNSFTARERRNMAIYILGIMLYKFGLEAFNGSIVTLATDRFKAANTFSKLGALTGLNQAMQVVGSILIAPLIKAFPTRSVLSSAILVFGLITTLFLIIDAATGGKPRINNGGKLKYGSWDPNALFPLYMISGIAYGMVELIRRIIPRDIVGGDVQKLKKMDATVHILYEIAGTCGALVSVKLIKVFGNNFSFLITPPLFALAGLTWRFIDQLNHGSDAAKVIDALDEGHTVGQGSYISSVFTGAKTFARSTYKGAVICFSHRRFIWLLPGYSFALYGHRYLENAISPAIAKRIMLDSSYSQIMVCGSNLGELFGAAFVLVTTTYIQTPLPFLRFDALALLIVWALPAYSHQIQPHQAFYAWRIAAMFIPVSMGWAAGDVSLAAFIQASLARMESTDTQVSALGSVMAFLYSSYIITYAILGSLLGTYIDKVFAKDGNIYRALVNIGGVHFTVLSAIIIASTMVPKGAFSFNPKMINDANLDGPTDLEQQREDVPEADSLPHEKQQEKDSGSTSSVERKPQ</sequence>
<keyword evidence="5 7" id="KW-0472">Membrane</keyword>
<dbReference type="GO" id="GO:0005886">
    <property type="term" value="C:plasma membrane"/>
    <property type="evidence" value="ECO:0007669"/>
    <property type="project" value="UniProtKB-SubCell"/>
</dbReference>
<dbReference type="SUPFAM" id="SSF103473">
    <property type="entry name" value="MFS general substrate transporter"/>
    <property type="match status" value="1"/>
</dbReference>
<dbReference type="PANTHER" id="PTHR23513">
    <property type="entry name" value="INTEGRAL MEMBRANE EFFLUX PROTEIN-RELATED"/>
    <property type="match status" value="1"/>
</dbReference>
<organism evidence="8 9">
    <name type="scientific">Serendipita indica (strain DSM 11827)</name>
    <name type="common">Root endophyte fungus</name>
    <name type="synonym">Piriformospora indica</name>
    <dbReference type="NCBI Taxonomy" id="1109443"/>
    <lineage>
        <taxon>Eukaryota</taxon>
        <taxon>Fungi</taxon>
        <taxon>Dikarya</taxon>
        <taxon>Basidiomycota</taxon>
        <taxon>Agaricomycotina</taxon>
        <taxon>Agaricomycetes</taxon>
        <taxon>Sebacinales</taxon>
        <taxon>Serendipitaceae</taxon>
        <taxon>Serendipita</taxon>
    </lineage>
</organism>
<dbReference type="Gene3D" id="1.20.1250.20">
    <property type="entry name" value="MFS general substrate transporter like domains"/>
    <property type="match status" value="1"/>
</dbReference>
<feature type="transmembrane region" description="Helical" evidence="7">
    <location>
        <begin position="220"/>
        <end position="240"/>
    </location>
</feature>
<keyword evidence="3 7" id="KW-0812">Transmembrane</keyword>
<feature type="transmembrane region" description="Helical" evidence="7">
    <location>
        <begin position="362"/>
        <end position="379"/>
    </location>
</feature>
<dbReference type="InterPro" id="IPR036259">
    <property type="entry name" value="MFS_trans_sf"/>
</dbReference>
<evidence type="ECO:0000256" key="3">
    <source>
        <dbReference type="ARBA" id="ARBA00022692"/>
    </source>
</evidence>
<name>G4TV04_SERID</name>
<evidence type="ECO:0000256" key="6">
    <source>
        <dbReference type="SAM" id="MobiDB-lite"/>
    </source>
</evidence>
<reference evidence="8 9" key="1">
    <citation type="journal article" date="2011" name="PLoS Pathog.">
        <title>Endophytic Life Strategies Decoded by Genome and Transcriptome Analyses of the Mutualistic Root Symbiont Piriformospora indica.</title>
        <authorList>
            <person name="Zuccaro A."/>
            <person name="Lahrmann U."/>
            <person name="Guldener U."/>
            <person name="Langen G."/>
            <person name="Pfiffi S."/>
            <person name="Biedenkopf D."/>
            <person name="Wong P."/>
            <person name="Samans B."/>
            <person name="Grimm C."/>
            <person name="Basiewicz M."/>
            <person name="Murat C."/>
            <person name="Martin F."/>
            <person name="Kogel K.H."/>
        </authorList>
    </citation>
    <scope>NUCLEOTIDE SEQUENCE [LARGE SCALE GENOMIC DNA]</scope>
    <source>
        <strain evidence="8 9">DSM 11827</strain>
    </source>
</reference>
<feature type="transmembrane region" description="Helical" evidence="7">
    <location>
        <begin position="115"/>
        <end position="134"/>
    </location>
</feature>
<dbReference type="Proteomes" id="UP000007148">
    <property type="component" value="Unassembled WGS sequence"/>
</dbReference>
<evidence type="ECO:0000256" key="1">
    <source>
        <dbReference type="ARBA" id="ARBA00004651"/>
    </source>
</evidence>
<feature type="transmembrane region" description="Helical" evidence="7">
    <location>
        <begin position="436"/>
        <end position="460"/>
    </location>
</feature>
<feature type="transmembrane region" description="Helical" evidence="7">
    <location>
        <begin position="472"/>
        <end position="494"/>
    </location>
</feature>
<gene>
    <name evidence="8" type="ORF">PIIN_09131</name>
</gene>
<dbReference type="PANTHER" id="PTHR23513:SF6">
    <property type="entry name" value="MAJOR FACILITATOR SUPERFAMILY ASSOCIATED DOMAIN-CONTAINING PROTEIN"/>
    <property type="match status" value="1"/>
</dbReference>
<dbReference type="InParanoid" id="G4TV04"/>
<dbReference type="eggNOG" id="ENOG502QQNT">
    <property type="taxonomic scope" value="Eukaryota"/>
</dbReference>
<feature type="transmembrane region" description="Helical" evidence="7">
    <location>
        <begin position="44"/>
        <end position="69"/>
    </location>
</feature>
<feature type="compositionally biased region" description="Basic and acidic residues" evidence="6">
    <location>
        <begin position="518"/>
        <end position="551"/>
    </location>
</feature>
<dbReference type="HOGENOM" id="CLU_023742_0_0_1"/>
<evidence type="ECO:0000256" key="4">
    <source>
        <dbReference type="ARBA" id="ARBA00022989"/>
    </source>
</evidence>
<dbReference type="AlphaFoldDB" id="G4TV04"/>
<proteinExistence type="predicted"/>
<keyword evidence="2" id="KW-1003">Cell membrane</keyword>
<evidence type="ECO:0000256" key="2">
    <source>
        <dbReference type="ARBA" id="ARBA00022475"/>
    </source>
</evidence>
<evidence type="ECO:0000256" key="5">
    <source>
        <dbReference type="ARBA" id="ARBA00023136"/>
    </source>
</evidence>
<feature type="transmembrane region" description="Helical" evidence="7">
    <location>
        <begin position="154"/>
        <end position="172"/>
    </location>
</feature>